<evidence type="ECO:0000313" key="2">
    <source>
        <dbReference type="EMBL" id="AZG75368.1"/>
    </source>
</evidence>
<dbReference type="InterPro" id="IPR043504">
    <property type="entry name" value="Peptidase_S1_PA_chymotrypsin"/>
</dbReference>
<dbReference type="Gene3D" id="2.40.10.10">
    <property type="entry name" value="Trypsin-like serine proteases"/>
    <property type="match status" value="2"/>
</dbReference>
<sequence>MPARKSYAGNDVHIWRHLAANASDTRSRAAHDLMEGAMGLKLLLKSVVALAMTIATAAMAQQSEAPAAPATPVSTFDDKLVKIGEQAPGFGGMYFDEKGALQVYMKNAPELRSADAMKAARSQVTSAIASVLGAEFLTQNAAAKGRAQEPNIIKGDYDVVELAKWKKSFSPALDGQEIVFVDLDERRNRVTIGVVGDPSRQRFEALAKSLGVPFEALIIEETQPIRFHASLRDKRRPVPAGVQIEIDTGVFAFKLCTLGFNVVRNGRDGFITNSHCTKNRGVSNDDDFHQPNDPLLSGNKIGDEDRDPPYFTGGVCPSGKKCRFSDSAYADYRIDRGRFEIARTTNNTGSLTINGSPSTFLIVSETPDSVVGMRLNKIGRTTGWAFGDVRATCIDVNVADTDVRLLCQSRVGRVSGTNKLTDNGDSGSPVFSILPTGSQASLHGILWGGPDDGSSFVFSPMSMIEQELGDLTTFTAPRPPPPPPPEPTPREQCLRECNAERDACLADGGLGSQCIPAWRRCREQCPAR</sequence>
<feature type="region of interest" description="Disordered" evidence="1">
    <location>
        <begin position="282"/>
        <end position="303"/>
    </location>
</feature>
<evidence type="ECO:0008006" key="4">
    <source>
        <dbReference type="Google" id="ProtNLM"/>
    </source>
</evidence>
<dbReference type="RefSeq" id="WP_124737258.1">
    <property type="nucleotide sequence ID" value="NZ_CP034086.1"/>
</dbReference>
<proteinExistence type="predicted"/>
<accession>A0A3G8M367</accession>
<dbReference type="SUPFAM" id="SSF50494">
    <property type="entry name" value="Trypsin-like serine proteases"/>
    <property type="match status" value="1"/>
</dbReference>
<protein>
    <recommendedName>
        <fullName evidence="4">Protease</fullName>
    </recommendedName>
</protein>
<dbReference type="KEGG" id="mros:EHO51_00630"/>
<dbReference type="AlphaFoldDB" id="A0A3G8M367"/>
<dbReference type="Proteomes" id="UP000273982">
    <property type="component" value="Chromosome"/>
</dbReference>
<name>A0A3G8M367_9HYPH</name>
<dbReference type="InterPro" id="IPR009003">
    <property type="entry name" value="Peptidase_S1_PA"/>
</dbReference>
<dbReference type="EMBL" id="CP034086">
    <property type="protein sequence ID" value="AZG75368.1"/>
    <property type="molecule type" value="Genomic_DNA"/>
</dbReference>
<reference evidence="2 3" key="1">
    <citation type="submission" date="2018-11" db="EMBL/GenBank/DDBJ databases">
        <title>Genome squencing of methanotrophic bacteria isolated from alkaline groundwater in Korea.</title>
        <authorList>
            <person name="Nguyen L.N."/>
        </authorList>
    </citation>
    <scope>NUCLEOTIDE SEQUENCE [LARGE SCALE GENOMIC DNA]</scope>
    <source>
        <strain evidence="2 3">GW6</strain>
    </source>
</reference>
<evidence type="ECO:0000256" key="1">
    <source>
        <dbReference type="SAM" id="MobiDB-lite"/>
    </source>
</evidence>
<organism evidence="2 3">
    <name type="scientific">Methylocystis rosea</name>
    <dbReference type="NCBI Taxonomy" id="173366"/>
    <lineage>
        <taxon>Bacteria</taxon>
        <taxon>Pseudomonadati</taxon>
        <taxon>Pseudomonadota</taxon>
        <taxon>Alphaproteobacteria</taxon>
        <taxon>Hyphomicrobiales</taxon>
        <taxon>Methylocystaceae</taxon>
        <taxon>Methylocystis</taxon>
    </lineage>
</organism>
<evidence type="ECO:0000313" key="3">
    <source>
        <dbReference type="Proteomes" id="UP000273982"/>
    </source>
</evidence>
<gene>
    <name evidence="2" type="ORF">EHO51_00630</name>
</gene>